<protein>
    <submittedName>
        <fullName evidence="4">Uncharacterized protein LOC112043656</fullName>
    </submittedName>
</protein>
<proteinExistence type="predicted"/>
<dbReference type="SUPFAM" id="SSF63712">
    <property type="entry name" value="Nicotinic receptor ligand binding domain-like"/>
    <property type="match status" value="1"/>
</dbReference>
<keyword evidence="1" id="KW-1133">Transmembrane helix</keyword>
<keyword evidence="1" id="KW-0472">Membrane</keyword>
<reference evidence="4" key="1">
    <citation type="submission" date="2025-08" db="UniProtKB">
        <authorList>
            <consortium name="RefSeq"/>
        </authorList>
    </citation>
    <scope>IDENTIFICATION</scope>
</reference>
<dbReference type="Pfam" id="PF02931">
    <property type="entry name" value="Neur_chan_LBD"/>
    <property type="match status" value="1"/>
</dbReference>
<evidence type="ECO:0000313" key="4">
    <source>
        <dbReference type="RefSeq" id="XP_052739587.1"/>
    </source>
</evidence>
<sequence length="417" mass="44068">MIYGRRQRAAGGGRQTADGIRIDLSLCKIFLVVNSCAPLPDLCREQATLGRRAGGSLCEMARRPILYTSLLFFVVGCGRAAGACVNASAQLELMLAEYERAEPPPAARVRAALDVQHAAVDDRAASVRLLAALHLNWEDKRLSWNASAWGCRYSMTASEKLWLPDVSALNAVTGGAAGGVGLRARLASEGRVSWVLRFDLTAPLSLALEAWPRDVQRAVFKFGSRHHAAPYNLTIEDLTHATVFESGTWELLQVTSEESAWRGGDVAQWTVTLRRRAAAHALAAGGALAAAVLLLLGAALLPPAERPALCALAAFTAALWLTAALARVPAAAEAPRCMRLLNTACVCAALLGAGAALVRRVAECSSPPPAALYKLAPPERAAGWSAWAAAAQLLDRALLAAVSAVLLVVLCMFLSAL</sequence>
<keyword evidence="3" id="KW-1185">Reference proteome</keyword>
<accession>A0ABM3LKL3</accession>
<dbReference type="InterPro" id="IPR036734">
    <property type="entry name" value="Neur_chan_lig-bd_sf"/>
</dbReference>
<gene>
    <name evidence="4" type="primary">LOC112043656</name>
</gene>
<name>A0ABM3LKL3_BICAN</name>
<dbReference type="Gene3D" id="2.70.170.10">
    <property type="entry name" value="Neurotransmitter-gated ion-channel ligand-binding domain"/>
    <property type="match status" value="1"/>
</dbReference>
<dbReference type="PANTHER" id="PTHR18945">
    <property type="entry name" value="NEUROTRANSMITTER GATED ION CHANNEL"/>
    <property type="match status" value="1"/>
</dbReference>
<feature type="transmembrane region" description="Helical" evidence="1">
    <location>
        <begin position="397"/>
        <end position="416"/>
    </location>
</feature>
<dbReference type="RefSeq" id="XP_052739587.1">
    <property type="nucleotide sequence ID" value="XM_052883627.1"/>
</dbReference>
<organism evidence="3 4">
    <name type="scientific">Bicyclus anynana</name>
    <name type="common">Squinting bush brown butterfly</name>
    <dbReference type="NCBI Taxonomy" id="110368"/>
    <lineage>
        <taxon>Eukaryota</taxon>
        <taxon>Metazoa</taxon>
        <taxon>Ecdysozoa</taxon>
        <taxon>Arthropoda</taxon>
        <taxon>Hexapoda</taxon>
        <taxon>Insecta</taxon>
        <taxon>Pterygota</taxon>
        <taxon>Neoptera</taxon>
        <taxon>Endopterygota</taxon>
        <taxon>Lepidoptera</taxon>
        <taxon>Glossata</taxon>
        <taxon>Ditrysia</taxon>
        <taxon>Papilionoidea</taxon>
        <taxon>Nymphalidae</taxon>
        <taxon>Satyrinae</taxon>
        <taxon>Satyrini</taxon>
        <taxon>Mycalesina</taxon>
        <taxon>Bicyclus</taxon>
    </lineage>
</organism>
<dbReference type="InterPro" id="IPR006202">
    <property type="entry name" value="Neur_chan_lig-bd"/>
</dbReference>
<dbReference type="GeneID" id="112043656"/>
<dbReference type="Proteomes" id="UP001652582">
    <property type="component" value="Chromosome 9"/>
</dbReference>
<feature type="domain" description="Neurotransmitter-gated ion-channel ligand-binding" evidence="2">
    <location>
        <begin position="93"/>
        <end position="237"/>
    </location>
</feature>
<dbReference type="InterPro" id="IPR006201">
    <property type="entry name" value="Neur_channel"/>
</dbReference>
<keyword evidence="1" id="KW-0812">Transmembrane</keyword>
<feature type="transmembrane region" description="Helical" evidence="1">
    <location>
        <begin position="340"/>
        <end position="358"/>
    </location>
</feature>
<evidence type="ECO:0000256" key="1">
    <source>
        <dbReference type="SAM" id="Phobius"/>
    </source>
</evidence>
<evidence type="ECO:0000259" key="2">
    <source>
        <dbReference type="Pfam" id="PF02931"/>
    </source>
</evidence>
<feature type="transmembrane region" description="Helical" evidence="1">
    <location>
        <begin position="277"/>
        <end position="300"/>
    </location>
</feature>
<evidence type="ECO:0000313" key="3">
    <source>
        <dbReference type="Proteomes" id="UP001652582"/>
    </source>
</evidence>
<feature type="transmembrane region" description="Helical" evidence="1">
    <location>
        <begin position="306"/>
        <end position="328"/>
    </location>
</feature>